<comment type="caution">
    <text evidence="2">The sequence shown here is derived from an EMBL/GenBank/DDBJ whole genome shotgun (WGS) entry which is preliminary data.</text>
</comment>
<dbReference type="Proteomes" id="UP000447873">
    <property type="component" value="Unassembled WGS sequence"/>
</dbReference>
<reference evidence="2 3" key="1">
    <citation type="submission" date="2018-12" db="EMBL/GenBank/DDBJ databases">
        <title>Venturia inaequalis Genome Resource.</title>
        <authorList>
            <person name="Lichtner F.J."/>
        </authorList>
    </citation>
    <scope>NUCLEOTIDE SEQUENCE [LARGE SCALE GENOMIC DNA]</scope>
    <source>
        <strain evidence="2 3">120213</strain>
    </source>
</reference>
<proteinExistence type="predicted"/>
<evidence type="ECO:0000313" key="3">
    <source>
        <dbReference type="Proteomes" id="UP000447873"/>
    </source>
</evidence>
<evidence type="ECO:0000313" key="2">
    <source>
        <dbReference type="EMBL" id="KAE9965066.1"/>
    </source>
</evidence>
<dbReference type="PANTHER" id="PTHR47843:SF5">
    <property type="entry name" value="BTB_POZ DOMAIN PROTEIN"/>
    <property type="match status" value="1"/>
</dbReference>
<dbReference type="Pfam" id="PF00651">
    <property type="entry name" value="BTB"/>
    <property type="match status" value="1"/>
</dbReference>
<dbReference type="OrthoDB" id="6359816at2759"/>
<protein>
    <recommendedName>
        <fullName evidence="1">BTB domain-containing protein</fullName>
    </recommendedName>
</protein>
<dbReference type="SMART" id="SM00225">
    <property type="entry name" value="BTB"/>
    <property type="match status" value="1"/>
</dbReference>
<dbReference type="AlphaFoldDB" id="A0A8H3YPN3"/>
<feature type="domain" description="BTB" evidence="1">
    <location>
        <begin position="28"/>
        <end position="89"/>
    </location>
</feature>
<dbReference type="PROSITE" id="PS50097">
    <property type="entry name" value="BTB"/>
    <property type="match status" value="1"/>
</dbReference>
<dbReference type="InterPro" id="IPR000210">
    <property type="entry name" value="BTB/POZ_dom"/>
</dbReference>
<dbReference type="CDD" id="cd18186">
    <property type="entry name" value="BTB_POZ_ZBTB_KLHL-like"/>
    <property type="match status" value="1"/>
</dbReference>
<dbReference type="EMBL" id="WNWS01000627">
    <property type="protein sequence ID" value="KAE9965066.1"/>
    <property type="molecule type" value="Genomic_DNA"/>
</dbReference>
<gene>
    <name evidence="2" type="ORF">EG328_009983</name>
</gene>
<dbReference type="Gene3D" id="3.30.710.10">
    <property type="entry name" value="Potassium Channel Kv1.1, Chain A"/>
    <property type="match status" value="1"/>
</dbReference>
<dbReference type="SUPFAM" id="SSF54695">
    <property type="entry name" value="POZ domain"/>
    <property type="match status" value="1"/>
</dbReference>
<organism evidence="2 3">
    <name type="scientific">Venturia inaequalis</name>
    <name type="common">Apple scab fungus</name>
    <dbReference type="NCBI Taxonomy" id="5025"/>
    <lineage>
        <taxon>Eukaryota</taxon>
        <taxon>Fungi</taxon>
        <taxon>Dikarya</taxon>
        <taxon>Ascomycota</taxon>
        <taxon>Pezizomycotina</taxon>
        <taxon>Dothideomycetes</taxon>
        <taxon>Pleosporomycetidae</taxon>
        <taxon>Venturiales</taxon>
        <taxon>Venturiaceae</taxon>
        <taxon>Venturia</taxon>
    </lineage>
</organism>
<evidence type="ECO:0000259" key="1">
    <source>
        <dbReference type="PROSITE" id="PS50097"/>
    </source>
</evidence>
<dbReference type="InterPro" id="IPR011333">
    <property type="entry name" value="SKP1/BTB/POZ_sf"/>
</dbReference>
<sequence length="322" mass="35675">MAAPMELDDPARNLKTFLSNKLTSGEFSDLTIKCGGKKFSVHKVIVCSQSPVLHNACKKGGFKESETGVIDLPDDDLTLVEAMINFMYTFRYGSTGPDEHQPLLFDANVFALAEKYDVFGLRQAAVTAFKVKLGTGSIDEFVEAVPAIYTNTPPSVMELRTAAVNFAKMQLKALAKTDAFIGMMESVGAFGKDLVKSMASEMERGPNQTGNIQFICNTVFCKLRTMVNIYNVGYDSQNSIRWENSGRRLYICCPQCRKDTYASNPLRDVAFVDDSWFAAVCVSNCGKQRIVVFCSRSEQANLPEIREKPLTCLACYSKLQLV</sequence>
<dbReference type="PANTHER" id="PTHR47843">
    <property type="entry name" value="BTB DOMAIN-CONTAINING PROTEIN-RELATED"/>
    <property type="match status" value="1"/>
</dbReference>
<accession>A0A8H3YPN3</accession>
<name>A0A8H3YPN3_VENIN</name>